<evidence type="ECO:0000313" key="3">
    <source>
        <dbReference type="EMBL" id="ETV66858.1"/>
    </source>
</evidence>
<evidence type="ECO:0000256" key="2">
    <source>
        <dbReference type="SAM" id="SignalP"/>
    </source>
</evidence>
<reference evidence="3" key="1">
    <citation type="submission" date="2013-12" db="EMBL/GenBank/DDBJ databases">
        <title>The Genome Sequence of Aphanomyces astaci APO3.</title>
        <authorList>
            <consortium name="The Broad Institute Genomics Platform"/>
            <person name="Russ C."/>
            <person name="Tyler B."/>
            <person name="van West P."/>
            <person name="Dieguez-Uribeondo J."/>
            <person name="Young S.K."/>
            <person name="Zeng Q."/>
            <person name="Gargeya S."/>
            <person name="Fitzgerald M."/>
            <person name="Abouelleil A."/>
            <person name="Alvarado L."/>
            <person name="Chapman S.B."/>
            <person name="Gainer-Dewar J."/>
            <person name="Goldberg J."/>
            <person name="Griggs A."/>
            <person name="Gujja S."/>
            <person name="Hansen M."/>
            <person name="Howarth C."/>
            <person name="Imamovic A."/>
            <person name="Ireland A."/>
            <person name="Larimer J."/>
            <person name="McCowan C."/>
            <person name="Murphy C."/>
            <person name="Pearson M."/>
            <person name="Poon T.W."/>
            <person name="Priest M."/>
            <person name="Roberts A."/>
            <person name="Saif S."/>
            <person name="Shea T."/>
            <person name="Sykes S."/>
            <person name="Wortman J."/>
            <person name="Nusbaum C."/>
            <person name="Birren B."/>
        </authorList>
    </citation>
    <scope>NUCLEOTIDE SEQUENCE [LARGE SCALE GENOMIC DNA]</scope>
    <source>
        <strain evidence="3">APO3</strain>
    </source>
</reference>
<feature type="transmembrane region" description="Helical" evidence="1">
    <location>
        <begin position="482"/>
        <end position="509"/>
    </location>
</feature>
<accession>W4FJD4</accession>
<dbReference type="PANTHER" id="PTHR31414">
    <property type="entry name" value="TRANSMEMBRANE PROTEIN DDB_G0292058"/>
    <property type="match status" value="1"/>
</dbReference>
<evidence type="ECO:0008006" key="4">
    <source>
        <dbReference type="Google" id="ProtNLM"/>
    </source>
</evidence>
<keyword evidence="1" id="KW-0472">Membrane</keyword>
<feature type="transmembrane region" description="Helical" evidence="1">
    <location>
        <begin position="200"/>
        <end position="225"/>
    </location>
</feature>
<dbReference type="GO" id="GO:0016020">
    <property type="term" value="C:membrane"/>
    <property type="evidence" value="ECO:0007669"/>
    <property type="project" value="TreeGrafter"/>
</dbReference>
<keyword evidence="1" id="KW-1133">Transmembrane helix</keyword>
<feature type="transmembrane region" description="Helical" evidence="1">
    <location>
        <begin position="237"/>
        <end position="266"/>
    </location>
</feature>
<feature type="transmembrane region" description="Helical" evidence="1">
    <location>
        <begin position="446"/>
        <end position="470"/>
    </location>
</feature>
<protein>
    <recommendedName>
        <fullName evidence="4">Transmembrane protein</fullName>
    </recommendedName>
</protein>
<dbReference type="STRING" id="112090.W4FJD4"/>
<feature type="signal peptide" evidence="2">
    <location>
        <begin position="1"/>
        <end position="17"/>
    </location>
</feature>
<feature type="chain" id="PRO_5004840370" description="Transmembrane protein" evidence="2">
    <location>
        <begin position="18"/>
        <end position="846"/>
    </location>
</feature>
<keyword evidence="2" id="KW-0732">Signal</keyword>
<keyword evidence="1" id="KW-0812">Transmembrane</keyword>
<dbReference type="VEuPathDB" id="FungiDB:H257_16792"/>
<proteinExistence type="predicted"/>
<organism evidence="3">
    <name type="scientific">Aphanomyces astaci</name>
    <name type="common">Crayfish plague agent</name>
    <dbReference type="NCBI Taxonomy" id="112090"/>
    <lineage>
        <taxon>Eukaryota</taxon>
        <taxon>Sar</taxon>
        <taxon>Stramenopiles</taxon>
        <taxon>Oomycota</taxon>
        <taxon>Saprolegniomycetes</taxon>
        <taxon>Saprolegniales</taxon>
        <taxon>Verrucalvaceae</taxon>
        <taxon>Aphanomyces</taxon>
    </lineage>
</organism>
<dbReference type="GeneID" id="20818788"/>
<dbReference type="OrthoDB" id="103272at2759"/>
<evidence type="ECO:0000256" key="1">
    <source>
        <dbReference type="SAM" id="Phobius"/>
    </source>
</evidence>
<dbReference type="AlphaFoldDB" id="W4FJD4"/>
<dbReference type="InterPro" id="IPR040283">
    <property type="entry name" value="DDB_G0292058-like"/>
</dbReference>
<gene>
    <name evidence="3" type="ORF">H257_16792</name>
</gene>
<dbReference type="RefSeq" id="XP_009843661.1">
    <property type="nucleotide sequence ID" value="XM_009845359.1"/>
</dbReference>
<name>W4FJD4_APHAT</name>
<dbReference type="EMBL" id="KI913205">
    <property type="protein sequence ID" value="ETV66858.1"/>
    <property type="molecule type" value="Genomic_DNA"/>
</dbReference>
<dbReference type="PANTHER" id="PTHR31414:SF18">
    <property type="entry name" value="TRANSMEMBRANE PROTEIN-RELATED"/>
    <property type="match status" value="1"/>
</dbReference>
<sequence>MLRWFFLSNAAVAVAVAADPSWPPTGQCSVPGYTSWTSQCPSLTTSVMPIVVTKRDVGGFGNVNMSALDTLDEARAVLQGTSAVNAMKGMRSESVEYYNSSLANMMITFCYVTSTTDELDRCVPPTSPHAQRNKGNASNTCLVVPGDGSCAAKNLCERLPNCLWPTADPTKPRLPRFTQDQIDAANKWVTKNYAESLAPYAGPGIAFAVLTFLGFLAFFILRCFCNRCGGRDPVERGYTWCGIMTPGVAFFVFSIVIFICSAAAYVQNNTVTARMHDLLDVLTEVIGNLNINSKNLLAPLHAIQDLQGITTAQVHSVLADTSWVTAGALQLQSIGDNFDLTYTNAFPKTCIQNGDVCLTCPATICGGSSVAPQATLTEWRVVADQLESTFQMTRDAVYSGSVTLFSAANDAEDILTSVASATSDSGATVASVQMTFDSISYTRSGLVLSIFILGLFVAFLGMAGFVKGICKEKTKWVHLLHASWGLGVVLCIISFVVASCLIAVSAVWFDGCQYLDMVMNDMTPYFSAETSRVVGACIKGTSTLAALGMATVHAKSCEIAERYRVAQQLGMATRFTTLSALGTDIMSYNETQFGWDPVQHYGIVKTAADAIGSDMVAMANYAVLDRPWTLFVNGALPADCTSDTDPALCYMKTKCTGGVATPCYTTFRDALVYTRARNSVQDKLMRMRQDFVGGVNYPNSIGWKGGDKSVLELARAYAQRLERFVTTTLTPVATLNVWTQVNALQCTSAPGCGWINEEYAMVHNILCQDLLGACLNIALSVFMNALFLLPMAVCGIVLQKRLRAIRGGTYGAMEPPTAGGGGGGELTGRQKLEKKLEALTKGQTTL</sequence>
<feature type="transmembrane region" description="Helical" evidence="1">
    <location>
        <begin position="777"/>
        <end position="798"/>
    </location>
</feature>